<protein>
    <submittedName>
        <fullName evidence="1">Leucine rich repeats-containing protein</fullName>
    </submittedName>
</protein>
<name>A0A146KIN8_9EUKA</name>
<reference evidence="1" key="1">
    <citation type="submission" date="2015-07" db="EMBL/GenBank/DDBJ databases">
        <title>Adaptation to a free-living lifestyle via gene acquisitions in the diplomonad Trepomonas sp. PC1.</title>
        <authorList>
            <person name="Xu F."/>
            <person name="Jerlstrom-Hultqvist J."/>
            <person name="Kolisko M."/>
            <person name="Simpson A.G.B."/>
            <person name="Roger A.J."/>
            <person name="Svard S.G."/>
            <person name="Andersson J.O."/>
        </authorList>
    </citation>
    <scope>NUCLEOTIDE SEQUENCE</scope>
    <source>
        <strain evidence="1">PC1</strain>
    </source>
</reference>
<dbReference type="InterPro" id="IPR026906">
    <property type="entry name" value="LRR_5"/>
</dbReference>
<gene>
    <name evidence="1" type="ORF">TPC1_11236</name>
</gene>
<proteinExistence type="predicted"/>
<accession>A0A146KIN8</accession>
<dbReference type="InterPro" id="IPR032675">
    <property type="entry name" value="LRR_dom_sf"/>
</dbReference>
<sequence length="349" mass="40217">LVVPELDFPNLDFVQAQNIRVLVLPKMTTLASQDLKLYSTVSVIIAPQLREIQSPILLPFLTTLIAPKLQKICNNCFQACRCLKKFDFSTLQKLMPGSFKNCKLLTQIVNESIDFVPFECFQNCISIQNIQLKDGFVAAENAFPKPEKDHVIQDYFVYREKILFRFQPKVRHFISFSVKAINEAAFENSFLITASIKNCTAIARRAFSQSVRLKRVDCPRVEILQKDVFQECLSLRLLLLNKLKVVVSSFDNCFNLEFVSLNSAEQLAPNVFNTTKVSFVEAPNLRTYLKSSRDQFQVYAPLLGLKQRRDWNYFGELERLKCLKRRFRVLKIKIGAVQAGEAKRLKQLK</sequence>
<dbReference type="EMBL" id="GDID01000922">
    <property type="protein sequence ID" value="JAP95684.1"/>
    <property type="molecule type" value="Transcribed_RNA"/>
</dbReference>
<dbReference type="AlphaFoldDB" id="A0A146KIN8"/>
<dbReference type="SUPFAM" id="SSF52058">
    <property type="entry name" value="L domain-like"/>
    <property type="match status" value="1"/>
</dbReference>
<evidence type="ECO:0000313" key="1">
    <source>
        <dbReference type="EMBL" id="JAP95684.1"/>
    </source>
</evidence>
<dbReference type="Gene3D" id="3.80.10.10">
    <property type="entry name" value="Ribonuclease Inhibitor"/>
    <property type="match status" value="2"/>
</dbReference>
<feature type="non-terminal residue" evidence="1">
    <location>
        <position position="1"/>
    </location>
</feature>
<organism evidence="1">
    <name type="scientific">Trepomonas sp. PC1</name>
    <dbReference type="NCBI Taxonomy" id="1076344"/>
    <lineage>
        <taxon>Eukaryota</taxon>
        <taxon>Metamonada</taxon>
        <taxon>Diplomonadida</taxon>
        <taxon>Hexamitidae</taxon>
        <taxon>Hexamitinae</taxon>
        <taxon>Trepomonas</taxon>
    </lineage>
</organism>
<dbReference type="Pfam" id="PF13306">
    <property type="entry name" value="LRR_5"/>
    <property type="match status" value="2"/>
</dbReference>